<name>A0A150Q041_SORCE</name>
<evidence type="ECO:0000313" key="2">
    <source>
        <dbReference type="EMBL" id="KYF61300.1"/>
    </source>
</evidence>
<accession>A0A150Q041</accession>
<evidence type="ECO:0000256" key="1">
    <source>
        <dbReference type="SAM" id="SignalP"/>
    </source>
</evidence>
<dbReference type="Pfam" id="PF11155">
    <property type="entry name" value="DUF2935"/>
    <property type="match status" value="2"/>
</dbReference>
<dbReference type="Proteomes" id="UP000075260">
    <property type="component" value="Unassembled WGS sequence"/>
</dbReference>
<dbReference type="SUPFAM" id="SSF158430">
    <property type="entry name" value="Bacillus cereus metalloprotein-like"/>
    <property type="match status" value="2"/>
</dbReference>
<protein>
    <recommendedName>
        <fullName evidence="4">Secreted protein</fullName>
    </recommendedName>
</protein>
<gene>
    <name evidence="2" type="ORF">BE15_43235</name>
</gene>
<evidence type="ECO:0008006" key="4">
    <source>
        <dbReference type="Google" id="ProtNLM"/>
    </source>
</evidence>
<feature type="signal peptide" evidence="1">
    <location>
        <begin position="1"/>
        <end position="36"/>
    </location>
</feature>
<dbReference type="Gene3D" id="1.20.1260.120">
    <property type="entry name" value="Protein of unknown function DUF2935"/>
    <property type="match status" value="1"/>
</dbReference>
<dbReference type="OrthoDB" id="1633927at2"/>
<evidence type="ECO:0000313" key="3">
    <source>
        <dbReference type="Proteomes" id="UP000075260"/>
    </source>
</evidence>
<reference evidence="2 3" key="1">
    <citation type="submission" date="2014-02" db="EMBL/GenBank/DDBJ databases">
        <title>The small core and large imbalanced accessory genome model reveals a collaborative survival strategy of Sorangium cellulosum strains in nature.</title>
        <authorList>
            <person name="Han K."/>
            <person name="Peng R."/>
            <person name="Blom J."/>
            <person name="Li Y.-Z."/>
        </authorList>
    </citation>
    <scope>NUCLEOTIDE SEQUENCE [LARGE SCALE GENOMIC DNA]</scope>
    <source>
        <strain evidence="2 3">So0008-312</strain>
    </source>
</reference>
<dbReference type="PROSITE" id="PS51318">
    <property type="entry name" value="TAT"/>
    <property type="match status" value="1"/>
</dbReference>
<feature type="chain" id="PRO_5007566110" description="Secreted protein" evidence="1">
    <location>
        <begin position="37"/>
        <end position="311"/>
    </location>
</feature>
<dbReference type="InterPro" id="IPR021328">
    <property type="entry name" value="CotB-like"/>
</dbReference>
<dbReference type="EMBL" id="JEMA01001203">
    <property type="protein sequence ID" value="KYF61300.1"/>
    <property type="molecule type" value="Genomic_DNA"/>
</dbReference>
<dbReference type="InterPro" id="IPR006311">
    <property type="entry name" value="TAT_signal"/>
</dbReference>
<comment type="caution">
    <text evidence="2">The sequence shown here is derived from an EMBL/GenBank/DDBJ whole genome shotgun (WGS) entry which is preliminary data.</text>
</comment>
<keyword evidence="1" id="KW-0732">Signal</keyword>
<sequence length="311" mass="34333">MEKHVSQGKFGRRRFAGRAAAAVGVSLLAPAGLALAVEKGAGSCESVGPLSLPEGIPQTPGILIDQRATKPIYLPGMHAGLAAQALSEVLFWTDIMMEHAMFMALLMPGDALRAPRAEARQFQVLFAQHFISARDRAYRDDELYPLLADTRSSVLQFIEYKRRMQRQQEAGTLKSLVWPLFFDHIAREAERFAGRLDLFASGGAGFQRDEVGAFWTRIMAEHLEFIAHLLDPQERALVGQANARADAMYQANIQLVGSGQLAMMADDVIDFKTAAEQGIETGQIKSIIDPSLADHVLREAVRFSDEVRRAR</sequence>
<dbReference type="AlphaFoldDB" id="A0A150Q041"/>
<proteinExistence type="predicted"/>
<organism evidence="2 3">
    <name type="scientific">Sorangium cellulosum</name>
    <name type="common">Polyangium cellulosum</name>
    <dbReference type="NCBI Taxonomy" id="56"/>
    <lineage>
        <taxon>Bacteria</taxon>
        <taxon>Pseudomonadati</taxon>
        <taxon>Myxococcota</taxon>
        <taxon>Polyangia</taxon>
        <taxon>Polyangiales</taxon>
        <taxon>Polyangiaceae</taxon>
        <taxon>Sorangium</taxon>
    </lineage>
</organism>
<dbReference type="RefSeq" id="WP_061613119.1">
    <property type="nucleotide sequence ID" value="NZ_JEMA01001203.1"/>
</dbReference>